<name>A0AAV3RYM7_LITER</name>
<gene>
    <name evidence="2" type="ORF">LIER_34134</name>
</gene>
<organism evidence="2 3">
    <name type="scientific">Lithospermum erythrorhizon</name>
    <name type="common">Purple gromwell</name>
    <name type="synonym">Lithospermum officinale var. erythrorhizon</name>
    <dbReference type="NCBI Taxonomy" id="34254"/>
    <lineage>
        <taxon>Eukaryota</taxon>
        <taxon>Viridiplantae</taxon>
        <taxon>Streptophyta</taxon>
        <taxon>Embryophyta</taxon>
        <taxon>Tracheophyta</taxon>
        <taxon>Spermatophyta</taxon>
        <taxon>Magnoliopsida</taxon>
        <taxon>eudicotyledons</taxon>
        <taxon>Gunneridae</taxon>
        <taxon>Pentapetalae</taxon>
        <taxon>asterids</taxon>
        <taxon>lamiids</taxon>
        <taxon>Boraginales</taxon>
        <taxon>Boraginaceae</taxon>
        <taxon>Boraginoideae</taxon>
        <taxon>Lithospermeae</taxon>
        <taxon>Lithospermum</taxon>
    </lineage>
</organism>
<protein>
    <submittedName>
        <fullName evidence="2">Uncharacterized protein</fullName>
    </submittedName>
</protein>
<feature type="region of interest" description="Disordered" evidence="1">
    <location>
        <begin position="154"/>
        <end position="177"/>
    </location>
</feature>
<dbReference type="Proteomes" id="UP001454036">
    <property type="component" value="Unassembled WGS sequence"/>
</dbReference>
<dbReference type="EMBL" id="BAABME010014098">
    <property type="protein sequence ID" value="GAA0186846.1"/>
    <property type="molecule type" value="Genomic_DNA"/>
</dbReference>
<evidence type="ECO:0000256" key="1">
    <source>
        <dbReference type="SAM" id="MobiDB-lite"/>
    </source>
</evidence>
<sequence length="177" mass="19293">MLVIGSGVVDVTSGTIDSLGFVLVEIATRVKMQGHSDNMLSNSISFGGLKEAKEVKQRITYIKENASRLVPQGKCGLYLCLCIHIRRGRSRESLGLITKRPNVRDTNRHPPTCIKPLLVVPILRNLIWARPGKNVSLPLGKEFGLKGGVRIGEKGREKGDSGFDTTSSTCDLEDGHV</sequence>
<dbReference type="AlphaFoldDB" id="A0AAV3RYM7"/>
<reference evidence="2 3" key="1">
    <citation type="submission" date="2024-01" db="EMBL/GenBank/DDBJ databases">
        <title>The complete chloroplast genome sequence of Lithospermum erythrorhizon: insights into the phylogenetic relationship among Boraginaceae species and the maternal lineages of purple gromwells.</title>
        <authorList>
            <person name="Okada T."/>
            <person name="Watanabe K."/>
        </authorList>
    </citation>
    <scope>NUCLEOTIDE SEQUENCE [LARGE SCALE GENOMIC DNA]</scope>
</reference>
<comment type="caution">
    <text evidence="2">The sequence shown here is derived from an EMBL/GenBank/DDBJ whole genome shotgun (WGS) entry which is preliminary data.</text>
</comment>
<evidence type="ECO:0000313" key="3">
    <source>
        <dbReference type="Proteomes" id="UP001454036"/>
    </source>
</evidence>
<evidence type="ECO:0000313" key="2">
    <source>
        <dbReference type="EMBL" id="GAA0186846.1"/>
    </source>
</evidence>
<keyword evidence="3" id="KW-1185">Reference proteome</keyword>
<accession>A0AAV3RYM7</accession>
<proteinExistence type="predicted"/>